<gene>
    <name evidence="5" type="ORF">E4U82_09825</name>
</gene>
<protein>
    <submittedName>
        <fullName evidence="5">DnaD domain protein</fullName>
    </submittedName>
</protein>
<dbReference type="Proteomes" id="UP000298484">
    <property type="component" value="Unassembled WGS sequence"/>
</dbReference>
<dbReference type="Pfam" id="PF09681">
    <property type="entry name" value="Phage_rep_org_N"/>
    <property type="match status" value="1"/>
</dbReference>
<dbReference type="PANTHER" id="PTHR37293">
    <property type="entry name" value="PHAGE REPLICATION PROTEIN-RELATED"/>
    <property type="match status" value="1"/>
</dbReference>
<name>A0A4Y9AAG1_9BACI</name>
<evidence type="ECO:0000256" key="2">
    <source>
        <dbReference type="SAM" id="MobiDB-lite"/>
    </source>
</evidence>
<feature type="region of interest" description="Disordered" evidence="2">
    <location>
        <begin position="141"/>
        <end position="174"/>
    </location>
</feature>
<evidence type="ECO:0000259" key="3">
    <source>
        <dbReference type="Pfam" id="PF07261"/>
    </source>
</evidence>
<evidence type="ECO:0000256" key="1">
    <source>
        <dbReference type="ARBA" id="ARBA00093462"/>
    </source>
</evidence>
<comment type="similarity">
    <text evidence="1">Belongs to the DnaB/DnaD family.</text>
</comment>
<dbReference type="PANTHER" id="PTHR37293:SF5">
    <property type="entry name" value="DNA REPLICATION PROTEIN"/>
    <property type="match status" value="1"/>
</dbReference>
<reference evidence="5 6" key="1">
    <citation type="submission" date="2019-03" db="EMBL/GenBank/DDBJ databases">
        <title>Genome sequence of Lentibacillus salicampi ATCC BAA-719.</title>
        <authorList>
            <person name="Maclea K.S."/>
            <person name="Simoes Junior M."/>
        </authorList>
    </citation>
    <scope>NUCLEOTIDE SEQUENCE [LARGE SCALE GENOMIC DNA]</scope>
    <source>
        <strain evidence="5 6">ATCC BAA-719</strain>
    </source>
</reference>
<organism evidence="5 6">
    <name type="scientific">Lentibacillus salicampi</name>
    <dbReference type="NCBI Taxonomy" id="175306"/>
    <lineage>
        <taxon>Bacteria</taxon>
        <taxon>Bacillati</taxon>
        <taxon>Bacillota</taxon>
        <taxon>Bacilli</taxon>
        <taxon>Bacillales</taxon>
        <taxon>Bacillaceae</taxon>
        <taxon>Lentibacillus</taxon>
    </lineage>
</organism>
<feature type="domain" description="DnaB/C C-terminal" evidence="3">
    <location>
        <begin position="199"/>
        <end position="255"/>
    </location>
</feature>
<dbReference type="NCBIfam" id="TIGR01446">
    <property type="entry name" value="DnaD_dom"/>
    <property type="match status" value="1"/>
</dbReference>
<dbReference type="NCBIfam" id="TIGR01714">
    <property type="entry name" value="phage_rep_org_N"/>
    <property type="match status" value="1"/>
</dbReference>
<accession>A0A4Y9AAG1</accession>
<feature type="domain" description="Phage replisome organiser N-terminal" evidence="4">
    <location>
        <begin position="22"/>
        <end position="140"/>
    </location>
</feature>
<dbReference type="OrthoDB" id="3199595at2"/>
<dbReference type="EMBL" id="SRHY01000014">
    <property type="protein sequence ID" value="TFJ92836.1"/>
    <property type="molecule type" value="Genomic_DNA"/>
</dbReference>
<dbReference type="Pfam" id="PF07261">
    <property type="entry name" value="DnaB_2"/>
    <property type="match status" value="1"/>
</dbReference>
<evidence type="ECO:0000259" key="4">
    <source>
        <dbReference type="Pfam" id="PF09681"/>
    </source>
</evidence>
<dbReference type="InterPro" id="IPR010056">
    <property type="entry name" value="Phage_rep_org__N"/>
</dbReference>
<keyword evidence="6" id="KW-1185">Reference proteome</keyword>
<dbReference type="AlphaFoldDB" id="A0A4Y9AAG1"/>
<sequence length="274" mass="31725">MKKIGDRSASVANYEKNKRFYWLQLKEDFFEEDAIDWLEEQPNGKEYSLFYLKLCLKSLRSNGILIRNVGQMLIPYDHKKLAELTKTNSDTVVVAMKLLTKIGLVEILENGEIYLKQVEEMIGMQSVGAFKKQQQRITKSKQKSSANFLDGQGVDKCPPDTEEELEKNKDTDKEQHQTSVIIQFWDGNGFGLNNIQGKNQLLSWLDDSSFKQPEKIIRKAMEIACANNKRQLNYVEGILRNWENQSLLTLEEIENNKKEYKKQATANDGYDYGF</sequence>
<comment type="caution">
    <text evidence="5">The sequence shown here is derived from an EMBL/GenBank/DDBJ whole genome shotgun (WGS) entry which is preliminary data.</text>
</comment>
<dbReference type="SUPFAM" id="SSF158499">
    <property type="entry name" value="DnaD domain-like"/>
    <property type="match status" value="1"/>
</dbReference>
<proteinExistence type="inferred from homology"/>
<dbReference type="InterPro" id="IPR034829">
    <property type="entry name" value="DnaD-like_sf"/>
</dbReference>
<dbReference type="Gene3D" id="1.10.10.630">
    <property type="entry name" value="DnaD domain-like"/>
    <property type="match status" value="1"/>
</dbReference>
<evidence type="ECO:0000313" key="5">
    <source>
        <dbReference type="EMBL" id="TFJ92836.1"/>
    </source>
</evidence>
<dbReference type="InterPro" id="IPR053162">
    <property type="entry name" value="DnaD"/>
</dbReference>
<dbReference type="InterPro" id="IPR006343">
    <property type="entry name" value="DnaB/C_C"/>
</dbReference>
<evidence type="ECO:0000313" key="6">
    <source>
        <dbReference type="Proteomes" id="UP000298484"/>
    </source>
</evidence>